<sequence length="666" mass="76814">MSRRNAEENQLSEESHIGGGNDIASVSEDNPTHGIIDDLYILKHSLIKNKKLTPQSISHLSQIENIISEIPELSKNLYEWNFLENEILYFLRAMHFKMSLRVITKIVSITNKAPGLYFTKKFLFFITEKLYFAMGGSKIYKKNSIINMRQNSIVTFSDKTMKNQNLGSGDIMVFDEDSSNGKLEDDSSFQEMLGFGAPNANFTVNEITRLIMIFIRKLIEINRNVVTLLNELLFFELANVCICVETAQLFNSIFVNISYSEVQQIERSRAPWQQDGLYEVRRKYFEPEVFFRAKDIFYSIKPVENFKSGIYKQIYDQCTNLKDFADLSFKDTADIMLFKRIVYMSDELDLLILEGKDPKVVKFYRRCLEAGAVPEKSHLNSIIKAVDNSKTTRDACIVLYYFQDYLLSSKPFTENRIRKIIQNLEYLCGSECTQSKSTANNSPSNIEKKEVIPVKKTKIEEHSHSFDSNLCTNDIFGDSCNNGLFCTPQNIDVDTKGRSKGILEDFSEFENDFSENKSSLGNGLTISNDLCERYRILKLLQHVYPIVNHQFFYKPSYLILFRSMFDHVPSMQSFIIEFFTDFIRVLKLNKMNIARIFLPVFRSEKKPKTREIKLEEQSSEYLAGANNNVSNMPLFRVKGGVIESSEFEHVGSLIDAHNSEDDTLLP</sequence>
<dbReference type="InParanoid" id="L2GNA4"/>
<dbReference type="GeneID" id="19881432"/>
<dbReference type="AlphaFoldDB" id="L2GNA4"/>
<dbReference type="OrthoDB" id="2196278at2759"/>
<dbReference type="Proteomes" id="UP000011082">
    <property type="component" value="Unassembled WGS sequence"/>
</dbReference>
<dbReference type="RefSeq" id="XP_007604167.1">
    <property type="nucleotide sequence ID" value="XM_007604105.1"/>
</dbReference>
<feature type="region of interest" description="Disordered" evidence="1">
    <location>
        <begin position="1"/>
        <end position="24"/>
    </location>
</feature>
<evidence type="ECO:0000256" key="1">
    <source>
        <dbReference type="SAM" id="MobiDB-lite"/>
    </source>
</evidence>
<dbReference type="EMBL" id="JH370133">
    <property type="protein sequence ID" value="ELA42316.1"/>
    <property type="molecule type" value="Genomic_DNA"/>
</dbReference>
<evidence type="ECO:0000313" key="3">
    <source>
        <dbReference type="Proteomes" id="UP000011082"/>
    </source>
</evidence>
<proteinExistence type="predicted"/>
<gene>
    <name evidence="2" type="ORF">VICG_00716</name>
</gene>
<accession>L2GNA4</accession>
<dbReference type="HOGENOM" id="CLU_506320_0_0_1"/>
<keyword evidence="3" id="KW-1185">Reference proteome</keyword>
<organism evidence="2 3">
    <name type="scientific">Vittaforma corneae (strain ATCC 50505)</name>
    <name type="common">Microsporidian parasite</name>
    <name type="synonym">Nosema corneum</name>
    <dbReference type="NCBI Taxonomy" id="993615"/>
    <lineage>
        <taxon>Eukaryota</taxon>
        <taxon>Fungi</taxon>
        <taxon>Fungi incertae sedis</taxon>
        <taxon>Microsporidia</taxon>
        <taxon>Nosematidae</taxon>
        <taxon>Vittaforma</taxon>
    </lineage>
</organism>
<dbReference type="VEuPathDB" id="MicrosporidiaDB:VICG_00716"/>
<protein>
    <submittedName>
        <fullName evidence="2">Uncharacterized protein</fullName>
    </submittedName>
</protein>
<evidence type="ECO:0000313" key="2">
    <source>
        <dbReference type="EMBL" id="ELA42316.1"/>
    </source>
</evidence>
<name>L2GNA4_VITCO</name>
<reference evidence="3" key="1">
    <citation type="submission" date="2011-05" db="EMBL/GenBank/DDBJ databases">
        <title>The genome sequence of Vittaforma corneae strain ATCC 50505.</title>
        <authorList>
            <consortium name="The Broad Institute Genome Sequencing Platform"/>
            <person name="Cuomo C."/>
            <person name="Didier E."/>
            <person name="Bowers L."/>
            <person name="Young S.K."/>
            <person name="Zeng Q."/>
            <person name="Gargeya S."/>
            <person name="Fitzgerald M."/>
            <person name="Haas B."/>
            <person name="Abouelleil A."/>
            <person name="Alvarado L."/>
            <person name="Arachchi H.M."/>
            <person name="Berlin A."/>
            <person name="Chapman S.B."/>
            <person name="Gearin G."/>
            <person name="Goldberg J."/>
            <person name="Griggs A."/>
            <person name="Gujja S."/>
            <person name="Hansen M."/>
            <person name="Heiman D."/>
            <person name="Howarth C."/>
            <person name="Larimer J."/>
            <person name="Lui A."/>
            <person name="MacDonald P.J.P."/>
            <person name="McCowen C."/>
            <person name="Montmayeur A."/>
            <person name="Murphy C."/>
            <person name="Neiman D."/>
            <person name="Pearson M."/>
            <person name="Priest M."/>
            <person name="Roberts A."/>
            <person name="Saif S."/>
            <person name="Shea T."/>
            <person name="Sisk P."/>
            <person name="Stolte C."/>
            <person name="Sykes S."/>
            <person name="Wortman J."/>
            <person name="Nusbaum C."/>
            <person name="Birren B."/>
        </authorList>
    </citation>
    <scope>NUCLEOTIDE SEQUENCE [LARGE SCALE GENOMIC DNA]</scope>
    <source>
        <strain evidence="3">ATCC 50505</strain>
    </source>
</reference>